<dbReference type="EMBL" id="JAUUDS010000002">
    <property type="protein sequence ID" value="MDP1027097.1"/>
    <property type="molecule type" value="Genomic_DNA"/>
</dbReference>
<name>A0ABT9EJS7_9SPHN</name>
<gene>
    <name evidence="1" type="ORF">Q5H91_07725</name>
</gene>
<sequence length="64" mass="7128">MSDDEMIRVYMTAAGMIMEDLSPKVILGPYSPELFGELRQAARTLEKIADVAEAIERVKASRGR</sequence>
<reference evidence="1 2" key="1">
    <citation type="submission" date="2023-07" db="EMBL/GenBank/DDBJ databases">
        <authorList>
            <person name="Kim M.K."/>
        </authorList>
    </citation>
    <scope>NUCLEOTIDE SEQUENCE [LARGE SCALE GENOMIC DNA]</scope>
    <source>
        <strain evidence="1 2">KR1UV-12</strain>
    </source>
</reference>
<evidence type="ECO:0000313" key="2">
    <source>
        <dbReference type="Proteomes" id="UP001230685"/>
    </source>
</evidence>
<proteinExistence type="predicted"/>
<dbReference type="RefSeq" id="WP_305172794.1">
    <property type="nucleotide sequence ID" value="NZ_JAUUDS010000002.1"/>
</dbReference>
<evidence type="ECO:0000313" key="1">
    <source>
        <dbReference type="EMBL" id="MDP1027097.1"/>
    </source>
</evidence>
<organism evidence="1 2">
    <name type="scientific">Sphingomonas aurea</name>
    <dbReference type="NCBI Taxonomy" id="3063994"/>
    <lineage>
        <taxon>Bacteria</taxon>
        <taxon>Pseudomonadati</taxon>
        <taxon>Pseudomonadota</taxon>
        <taxon>Alphaproteobacteria</taxon>
        <taxon>Sphingomonadales</taxon>
        <taxon>Sphingomonadaceae</taxon>
        <taxon>Sphingomonas</taxon>
    </lineage>
</organism>
<protein>
    <submittedName>
        <fullName evidence="1">Uncharacterized protein</fullName>
    </submittedName>
</protein>
<accession>A0ABT9EJS7</accession>
<comment type="caution">
    <text evidence="1">The sequence shown here is derived from an EMBL/GenBank/DDBJ whole genome shotgun (WGS) entry which is preliminary data.</text>
</comment>
<dbReference type="Proteomes" id="UP001230685">
    <property type="component" value="Unassembled WGS sequence"/>
</dbReference>
<keyword evidence="2" id="KW-1185">Reference proteome</keyword>